<feature type="non-terminal residue" evidence="1">
    <location>
        <position position="38"/>
    </location>
</feature>
<protein>
    <submittedName>
        <fullName evidence="1">Uncharacterized protein</fullName>
    </submittedName>
</protein>
<dbReference type="EMBL" id="UINC01142341">
    <property type="protein sequence ID" value="SVD30620.1"/>
    <property type="molecule type" value="Genomic_DNA"/>
</dbReference>
<reference evidence="1" key="1">
    <citation type="submission" date="2018-05" db="EMBL/GenBank/DDBJ databases">
        <authorList>
            <person name="Lanie J.A."/>
            <person name="Ng W.-L."/>
            <person name="Kazmierczak K.M."/>
            <person name="Andrzejewski T.M."/>
            <person name="Davidsen T.M."/>
            <person name="Wayne K.J."/>
            <person name="Tettelin H."/>
            <person name="Glass J.I."/>
            <person name="Rusch D."/>
            <person name="Podicherti R."/>
            <person name="Tsui H.-C.T."/>
            <person name="Winkler M.E."/>
        </authorList>
    </citation>
    <scope>NUCLEOTIDE SEQUENCE</scope>
</reference>
<proteinExistence type="predicted"/>
<sequence length="38" mass="4009">VKLFRSGFAYDSRQVFLGDACAGHDDDVVAGAAHQLGD</sequence>
<organism evidence="1">
    <name type="scientific">marine metagenome</name>
    <dbReference type="NCBI Taxonomy" id="408172"/>
    <lineage>
        <taxon>unclassified sequences</taxon>
        <taxon>metagenomes</taxon>
        <taxon>ecological metagenomes</taxon>
    </lineage>
</organism>
<feature type="non-terminal residue" evidence="1">
    <location>
        <position position="1"/>
    </location>
</feature>
<accession>A0A382U8J1</accession>
<name>A0A382U8J1_9ZZZZ</name>
<dbReference type="AlphaFoldDB" id="A0A382U8J1"/>
<gene>
    <name evidence="1" type="ORF">METZ01_LOCUS383474</name>
</gene>
<evidence type="ECO:0000313" key="1">
    <source>
        <dbReference type="EMBL" id="SVD30620.1"/>
    </source>
</evidence>